<dbReference type="EMBL" id="CP005934">
    <property type="protein sequence ID" value="AGN27075.1"/>
    <property type="molecule type" value="Genomic_DNA"/>
</dbReference>
<evidence type="ECO:0000256" key="4">
    <source>
        <dbReference type="ARBA" id="ARBA00023014"/>
    </source>
</evidence>
<dbReference type="KEGG" id="mer:MMINT_17870"/>
<evidence type="ECO:0000256" key="2">
    <source>
        <dbReference type="ARBA" id="ARBA00022723"/>
    </source>
</evidence>
<dbReference type="InterPro" id="IPR007197">
    <property type="entry name" value="rSAM"/>
</dbReference>
<dbReference type="Proteomes" id="UP000014070">
    <property type="component" value="Chromosome"/>
</dbReference>
<dbReference type="InterPro" id="IPR012840">
    <property type="entry name" value="NrdG2"/>
</dbReference>
<dbReference type="SFLD" id="SFLDS00029">
    <property type="entry name" value="Radical_SAM"/>
    <property type="match status" value="1"/>
</dbReference>
<reference evidence="6 7" key="1">
    <citation type="journal article" date="2013" name="Genome Announc.">
        <title>Genome sequence of 'Candidatus Methanomassiliicoccus intestinalis' Issoire-Mx1, a third thermoplasmatales-related methanogenic archaeon from human feces.</title>
        <authorList>
            <person name="Borrel G."/>
            <person name="Harris H.M."/>
            <person name="Parisot N."/>
            <person name="Gaci N."/>
            <person name="Tottey W."/>
            <person name="Mihajlovski A."/>
            <person name="Deane J."/>
            <person name="Gribaldo S."/>
            <person name="Bardot O."/>
            <person name="Peyretaillade E."/>
            <person name="Peyret P."/>
            <person name="O'Toole P.W."/>
            <person name="Brugere J.F."/>
        </authorList>
    </citation>
    <scope>NUCLEOTIDE SEQUENCE [LARGE SCALE GENOMIC DNA]</scope>
    <source>
        <strain evidence="6 7">Issoire-Mx1</strain>
    </source>
</reference>
<protein>
    <submittedName>
        <fullName evidence="6">Ribonucleoside-triphosphate reductase-like protein</fullName>
    </submittedName>
</protein>
<dbReference type="GO" id="GO:0051536">
    <property type="term" value="F:iron-sulfur cluster binding"/>
    <property type="evidence" value="ECO:0007669"/>
    <property type="project" value="UniProtKB-KW"/>
</dbReference>
<dbReference type="SFLD" id="SFLDG01067">
    <property type="entry name" value="SPASM/twitch_domain_containing"/>
    <property type="match status" value="1"/>
</dbReference>
<dbReference type="InterPro" id="IPR013785">
    <property type="entry name" value="Aldolase_TIM"/>
</dbReference>
<keyword evidence="3" id="KW-0408">Iron</keyword>
<evidence type="ECO:0000313" key="7">
    <source>
        <dbReference type="Proteomes" id="UP000014070"/>
    </source>
</evidence>
<evidence type="ECO:0000256" key="3">
    <source>
        <dbReference type="ARBA" id="ARBA00023004"/>
    </source>
</evidence>
<dbReference type="Gene3D" id="3.20.20.70">
    <property type="entry name" value="Aldolase class I"/>
    <property type="match status" value="1"/>
</dbReference>
<dbReference type="GO" id="GO:0003824">
    <property type="term" value="F:catalytic activity"/>
    <property type="evidence" value="ECO:0007669"/>
    <property type="project" value="InterPro"/>
</dbReference>
<dbReference type="InterPro" id="IPR050377">
    <property type="entry name" value="Radical_SAM_PqqE_MftC-like"/>
</dbReference>
<dbReference type="NCBIfam" id="TIGR02495">
    <property type="entry name" value="NrdG2"/>
    <property type="match status" value="1"/>
</dbReference>
<accession>R9T8Q3</accession>
<keyword evidence="2" id="KW-0479">Metal-binding</keyword>
<dbReference type="SUPFAM" id="SSF102114">
    <property type="entry name" value="Radical SAM enzymes"/>
    <property type="match status" value="1"/>
</dbReference>
<proteinExistence type="predicted"/>
<keyword evidence="1" id="KW-0949">S-adenosyl-L-methionine</keyword>
<dbReference type="GO" id="GO:0046872">
    <property type="term" value="F:metal ion binding"/>
    <property type="evidence" value="ECO:0007669"/>
    <property type="project" value="UniProtKB-KW"/>
</dbReference>
<gene>
    <name evidence="6" type="ORF">MMINT_17870</name>
</gene>
<name>R9T8Q3_METII</name>
<evidence type="ECO:0000259" key="5">
    <source>
        <dbReference type="PROSITE" id="PS51918"/>
    </source>
</evidence>
<dbReference type="STRING" id="1295009.MMINT_17870"/>
<dbReference type="InParanoid" id="R9T8Q3"/>
<dbReference type="HOGENOM" id="CLU_078147_2_1_2"/>
<dbReference type="RefSeq" id="WP_020449600.1">
    <property type="nucleotide sequence ID" value="NC_021353.1"/>
</dbReference>
<evidence type="ECO:0000313" key="6">
    <source>
        <dbReference type="EMBL" id="AGN27075.1"/>
    </source>
</evidence>
<dbReference type="AlphaFoldDB" id="R9T8Q3"/>
<keyword evidence="7" id="KW-1185">Reference proteome</keyword>
<dbReference type="CDD" id="cd01335">
    <property type="entry name" value="Radical_SAM"/>
    <property type="match status" value="1"/>
</dbReference>
<evidence type="ECO:0000256" key="1">
    <source>
        <dbReference type="ARBA" id="ARBA00022691"/>
    </source>
</evidence>
<dbReference type="PROSITE" id="PS51918">
    <property type="entry name" value="RADICAL_SAM"/>
    <property type="match status" value="1"/>
</dbReference>
<feature type="domain" description="Radical SAM core" evidence="5">
    <location>
        <begin position="14"/>
        <end position="225"/>
    </location>
</feature>
<keyword evidence="4" id="KW-0411">Iron-sulfur</keyword>
<organism evidence="6 7">
    <name type="scientific">Methanomassiliicoccus intestinalis (strain Issoire-Mx1)</name>
    <dbReference type="NCBI Taxonomy" id="1295009"/>
    <lineage>
        <taxon>Archaea</taxon>
        <taxon>Methanobacteriati</taxon>
        <taxon>Thermoplasmatota</taxon>
        <taxon>Thermoplasmata</taxon>
        <taxon>Methanomassiliicoccales</taxon>
        <taxon>Methanomassiliicoccaceae</taxon>
        <taxon>Methanomassiliicoccus</taxon>
    </lineage>
</organism>
<dbReference type="OrthoDB" id="371936at2157"/>
<dbReference type="Pfam" id="PF04055">
    <property type="entry name" value="Radical_SAM"/>
    <property type="match status" value="1"/>
</dbReference>
<dbReference type="PANTHER" id="PTHR11228">
    <property type="entry name" value="RADICAL SAM DOMAIN PROTEIN"/>
    <property type="match status" value="1"/>
</dbReference>
<sequence length="233" mass="26065">MKIIGFIETSLLDWDGHIVASIYLPGCNFRCPYCHNKNVVLNPDSFDEVPLEHIESYISENKDFLDGIVVSGGEPTMHEDLPDLLKKIKRTGLKVKLDTNGTNPDMLESLISENLVDYIAMDVKAPLNQKYSDIAGVEVKLDNIKRSIDLIEASGIDYEFRTTIVPILLSEDDVLSIISELAGSKKYALQQFRPDYTLDPALSELKPYQSEIIMNLADSAQKTIKTVTIRGDV</sequence>
<dbReference type="PANTHER" id="PTHR11228:SF27">
    <property type="entry name" value="GLYCYL-RADICAL ENZYME ACTIVATING ENZYME MJ1227-RELATED"/>
    <property type="match status" value="1"/>
</dbReference>
<dbReference type="GeneID" id="41324144"/>
<dbReference type="SFLD" id="SFLDG01094">
    <property type="entry name" value="Uncharacterised_Radical_SAM_Su"/>
    <property type="match status" value="1"/>
</dbReference>
<dbReference type="InterPro" id="IPR058240">
    <property type="entry name" value="rSAM_sf"/>
</dbReference>